<proteinExistence type="predicted"/>
<reference evidence="6 7" key="1">
    <citation type="submission" date="2020-05" db="EMBL/GenBank/DDBJ databases">
        <title>Vigna angularis (adzuki bean) Var. LongXiaoDou No. 4 denovo assembly.</title>
        <authorList>
            <person name="Xiang H."/>
        </authorList>
    </citation>
    <scope>NUCLEOTIDE SEQUENCE [LARGE SCALE GENOMIC DNA]</scope>
    <source>
        <tissue evidence="6">Leaf</tissue>
    </source>
</reference>
<sequence>MLLDVIRHLASIRNISRVHDGDLNPSLAPLLPQPTNGGGEFENEEERTLVSVCSAESMFHNLAKISRPNKNKKRKEGMEVEDGRPWGITISVVEDITSSSFDCRIGFLMEISSIRELADMSQVHDALADELAMLKQVNEFAANGLSPPRKNGFARRTRKSHSNRGRWNQLRSLGEAKNLLQYMFNSAAHARCQLWEKDMEIREVKDQIKELVGLLRQSYPENDIRAEFFYDYRRKELGFATYQVICFRISPIHVA</sequence>
<gene>
    <name evidence="6" type="ORF">HKW66_Vig0241080</name>
</gene>
<evidence type="ECO:0000313" key="6">
    <source>
        <dbReference type="EMBL" id="KAG2371987.1"/>
    </source>
</evidence>
<dbReference type="InterPro" id="IPR027640">
    <property type="entry name" value="Kinesin-like_fam"/>
</dbReference>
<evidence type="ECO:0000256" key="5">
    <source>
        <dbReference type="ARBA" id="ARBA00023054"/>
    </source>
</evidence>
<name>A0A8T0JGY4_PHAAN</name>
<dbReference type="EMBL" id="JABFOF010000011">
    <property type="protein sequence ID" value="KAG2371987.1"/>
    <property type="molecule type" value="Genomic_DNA"/>
</dbReference>
<dbReference type="Proteomes" id="UP000743370">
    <property type="component" value="Unassembled WGS sequence"/>
</dbReference>
<dbReference type="GO" id="GO:0051231">
    <property type="term" value="P:spindle elongation"/>
    <property type="evidence" value="ECO:0007669"/>
    <property type="project" value="TreeGrafter"/>
</dbReference>
<dbReference type="GO" id="GO:0005524">
    <property type="term" value="F:ATP binding"/>
    <property type="evidence" value="ECO:0007669"/>
    <property type="project" value="UniProtKB-KW"/>
</dbReference>
<keyword evidence="4" id="KW-0067">ATP-binding</keyword>
<dbReference type="GO" id="GO:0007052">
    <property type="term" value="P:mitotic spindle organization"/>
    <property type="evidence" value="ECO:0007669"/>
    <property type="project" value="TreeGrafter"/>
</dbReference>
<comment type="caution">
    <text evidence="6">The sequence shown here is derived from an EMBL/GenBank/DDBJ whole genome shotgun (WGS) entry which is preliminary data.</text>
</comment>
<dbReference type="GO" id="GO:0005737">
    <property type="term" value="C:cytoplasm"/>
    <property type="evidence" value="ECO:0007669"/>
    <property type="project" value="UniProtKB-SubCell"/>
</dbReference>
<keyword evidence="3" id="KW-0547">Nucleotide-binding</keyword>
<keyword evidence="5" id="KW-0175">Coiled coil</keyword>
<evidence type="ECO:0000256" key="4">
    <source>
        <dbReference type="ARBA" id="ARBA00022840"/>
    </source>
</evidence>
<comment type="subcellular location">
    <subcellularLocation>
        <location evidence="1">Cytoplasm</location>
    </subcellularLocation>
</comment>
<dbReference type="GO" id="GO:0007018">
    <property type="term" value="P:microtubule-based movement"/>
    <property type="evidence" value="ECO:0007669"/>
    <property type="project" value="InterPro"/>
</dbReference>
<keyword evidence="2" id="KW-0963">Cytoplasm</keyword>
<dbReference type="PANTHER" id="PTHR47969">
    <property type="entry name" value="CHROMOSOME-ASSOCIATED KINESIN KIF4A-RELATED"/>
    <property type="match status" value="1"/>
</dbReference>
<dbReference type="AlphaFoldDB" id="A0A8T0JGY4"/>
<organism evidence="6 7">
    <name type="scientific">Phaseolus angularis</name>
    <name type="common">Azuki bean</name>
    <name type="synonym">Vigna angularis</name>
    <dbReference type="NCBI Taxonomy" id="3914"/>
    <lineage>
        <taxon>Eukaryota</taxon>
        <taxon>Viridiplantae</taxon>
        <taxon>Streptophyta</taxon>
        <taxon>Embryophyta</taxon>
        <taxon>Tracheophyta</taxon>
        <taxon>Spermatophyta</taxon>
        <taxon>Magnoliopsida</taxon>
        <taxon>eudicotyledons</taxon>
        <taxon>Gunneridae</taxon>
        <taxon>Pentapetalae</taxon>
        <taxon>rosids</taxon>
        <taxon>fabids</taxon>
        <taxon>Fabales</taxon>
        <taxon>Fabaceae</taxon>
        <taxon>Papilionoideae</taxon>
        <taxon>50 kb inversion clade</taxon>
        <taxon>NPAAA clade</taxon>
        <taxon>indigoferoid/millettioid clade</taxon>
        <taxon>Phaseoleae</taxon>
        <taxon>Vigna</taxon>
    </lineage>
</organism>
<evidence type="ECO:0000313" key="7">
    <source>
        <dbReference type="Proteomes" id="UP000743370"/>
    </source>
</evidence>
<dbReference type="GO" id="GO:0005875">
    <property type="term" value="C:microtubule associated complex"/>
    <property type="evidence" value="ECO:0007669"/>
    <property type="project" value="TreeGrafter"/>
</dbReference>
<protein>
    <submittedName>
        <fullName evidence="6">Kinesin-like protein</fullName>
    </submittedName>
</protein>
<evidence type="ECO:0000256" key="1">
    <source>
        <dbReference type="ARBA" id="ARBA00004496"/>
    </source>
</evidence>
<accession>A0A8T0JGY4</accession>
<dbReference type="PANTHER" id="PTHR47969:SF15">
    <property type="entry name" value="CHROMOSOME-ASSOCIATED KINESIN KIF4A-RELATED"/>
    <property type="match status" value="1"/>
</dbReference>
<evidence type="ECO:0000256" key="2">
    <source>
        <dbReference type="ARBA" id="ARBA00022490"/>
    </source>
</evidence>
<dbReference type="GO" id="GO:0003777">
    <property type="term" value="F:microtubule motor activity"/>
    <property type="evidence" value="ECO:0007669"/>
    <property type="project" value="InterPro"/>
</dbReference>
<evidence type="ECO:0000256" key="3">
    <source>
        <dbReference type="ARBA" id="ARBA00022741"/>
    </source>
</evidence>